<dbReference type="HOGENOM" id="CLU_036879_1_2_12"/>
<feature type="transmembrane region" description="Helical" evidence="7">
    <location>
        <begin position="113"/>
        <end position="136"/>
    </location>
</feature>
<evidence type="ECO:0000256" key="6">
    <source>
        <dbReference type="ARBA" id="ARBA00023136"/>
    </source>
</evidence>
<dbReference type="CDD" id="cd06261">
    <property type="entry name" value="TM_PBP2"/>
    <property type="match status" value="1"/>
</dbReference>
<evidence type="ECO:0000256" key="1">
    <source>
        <dbReference type="ARBA" id="ARBA00004651"/>
    </source>
</evidence>
<keyword evidence="5 7" id="KW-1133">Transmembrane helix</keyword>
<evidence type="ECO:0000256" key="3">
    <source>
        <dbReference type="ARBA" id="ARBA00022475"/>
    </source>
</evidence>
<evidence type="ECO:0000256" key="4">
    <source>
        <dbReference type="ARBA" id="ARBA00022692"/>
    </source>
</evidence>
<dbReference type="PROSITE" id="PS50928">
    <property type="entry name" value="ABC_TM1"/>
    <property type="match status" value="1"/>
</dbReference>
<evidence type="ECO:0000313" key="10">
    <source>
        <dbReference type="Proteomes" id="UP000019262"/>
    </source>
</evidence>
<proteinExistence type="inferred from homology"/>
<keyword evidence="6 7" id="KW-0472">Membrane</keyword>
<feature type="transmembrane region" description="Helical" evidence="7">
    <location>
        <begin position="24"/>
        <end position="45"/>
    </location>
</feature>
<evidence type="ECO:0000256" key="2">
    <source>
        <dbReference type="ARBA" id="ARBA00022448"/>
    </source>
</evidence>
<feature type="transmembrane region" description="Helical" evidence="7">
    <location>
        <begin position="148"/>
        <end position="168"/>
    </location>
</feature>
<dbReference type="GO" id="GO:0005886">
    <property type="term" value="C:plasma membrane"/>
    <property type="evidence" value="ECO:0007669"/>
    <property type="project" value="UniProtKB-SubCell"/>
</dbReference>
<dbReference type="SUPFAM" id="SSF161098">
    <property type="entry name" value="MetI-like"/>
    <property type="match status" value="1"/>
</dbReference>
<accession>W5SMB1</accession>
<sequence length="321" mass="35838">MINYTIKISIKIGATMLKFTVQKLMEAIPTLIVITFLCFLIMKLAPGNPFDSEKPIDPQVKEKLMQKYHLDKPFYIQAYYYITNILKGDFGPSLAKKDFNVNQYIKLGFPKSFTIGIISLITSLTLGIFLGSLAAINKNTPTDYIIRTVAIFGLSVPTFVIGPVLQYFLSVKLKLLYTSGWISERGGLTNLIMPILTMSLPWIAIFTRIIRGSMLEILKSDFVRTAKAKGLSFNVIIRKHVLIGSILPIVSYIGPAFAGIISGSMVIEQIFRIAGMGTFTVEASLNRDYPLLMGSLLVYSTILLISILISDITYKRLDPRI</sequence>
<comment type="similarity">
    <text evidence="7">Belongs to the binding-protein-dependent transport system permease family.</text>
</comment>
<comment type="subcellular location">
    <subcellularLocation>
        <location evidence="1 7">Cell membrane</location>
        <topology evidence="1 7">Multi-pass membrane protein</topology>
    </subcellularLocation>
</comment>
<keyword evidence="4 7" id="KW-0812">Transmembrane</keyword>
<evidence type="ECO:0000256" key="7">
    <source>
        <dbReference type="RuleBase" id="RU363032"/>
    </source>
</evidence>
<evidence type="ECO:0000259" key="8">
    <source>
        <dbReference type="PROSITE" id="PS50928"/>
    </source>
</evidence>
<evidence type="ECO:0000313" key="9">
    <source>
        <dbReference type="EMBL" id="AHH08299.1"/>
    </source>
</evidence>
<feature type="transmembrane region" description="Helical" evidence="7">
    <location>
        <begin position="291"/>
        <end position="314"/>
    </location>
</feature>
<feature type="transmembrane region" description="Helical" evidence="7">
    <location>
        <begin position="188"/>
        <end position="210"/>
    </location>
</feature>
<organism evidence="9 10">
    <name type="scientific">Borrelia anserina BA2</name>
    <dbReference type="NCBI Taxonomy" id="1313293"/>
    <lineage>
        <taxon>Bacteria</taxon>
        <taxon>Pseudomonadati</taxon>
        <taxon>Spirochaetota</taxon>
        <taxon>Spirochaetia</taxon>
        <taxon>Spirochaetales</taxon>
        <taxon>Borreliaceae</taxon>
        <taxon>Borrelia</taxon>
    </lineage>
</organism>
<dbReference type="AlphaFoldDB" id="W5SMB1"/>
<dbReference type="InterPro" id="IPR045621">
    <property type="entry name" value="BPD_transp_1_N"/>
</dbReference>
<evidence type="ECO:0000256" key="5">
    <source>
        <dbReference type="ARBA" id="ARBA00022989"/>
    </source>
</evidence>
<dbReference type="PANTHER" id="PTHR30465:SF74">
    <property type="entry name" value="OLIGOPEPTIDE TRANSPORT SYSTEM PERMEASE PROTEIN OPPB"/>
    <property type="match status" value="1"/>
</dbReference>
<dbReference type="eggNOG" id="COG0601">
    <property type="taxonomic scope" value="Bacteria"/>
</dbReference>
<dbReference type="Pfam" id="PF19300">
    <property type="entry name" value="BPD_transp_1_N"/>
    <property type="match status" value="1"/>
</dbReference>
<dbReference type="EMBL" id="CP005829">
    <property type="protein sequence ID" value="AHH08299.1"/>
    <property type="molecule type" value="Genomic_DNA"/>
</dbReference>
<dbReference type="PATRIC" id="fig|1313293.3.peg.338"/>
<keyword evidence="2 7" id="KW-0813">Transport</keyword>
<dbReference type="Pfam" id="PF00528">
    <property type="entry name" value="BPD_transp_1"/>
    <property type="match status" value="1"/>
</dbReference>
<dbReference type="GO" id="GO:0055085">
    <property type="term" value="P:transmembrane transport"/>
    <property type="evidence" value="ECO:0007669"/>
    <property type="project" value="InterPro"/>
</dbReference>
<dbReference type="InterPro" id="IPR000515">
    <property type="entry name" value="MetI-like"/>
</dbReference>
<reference evidence="9 10" key="1">
    <citation type="submission" date="2013-04" db="EMBL/GenBank/DDBJ databases">
        <title>Comparative Genomics of Relapsing Fever Spirochetes.</title>
        <authorList>
            <person name="Schwan T.G."/>
            <person name="Raffel S.J."/>
            <person name="Porcella S.F."/>
            <person name="Martens C.A."/>
            <person name="Bruno D.P."/>
            <person name="Rickefs S.M."/>
            <person name="Barbian K.B."/>
        </authorList>
    </citation>
    <scope>NUCLEOTIDE SEQUENCE [LARGE SCALE GENOMIC DNA]</scope>
    <source>
        <strain evidence="9 10">BA2</strain>
    </source>
</reference>
<dbReference type="Gene3D" id="1.10.3720.10">
    <property type="entry name" value="MetI-like"/>
    <property type="match status" value="1"/>
</dbReference>
<dbReference type="Proteomes" id="UP000019262">
    <property type="component" value="Chromosome"/>
</dbReference>
<feature type="transmembrane region" description="Helical" evidence="7">
    <location>
        <begin position="246"/>
        <end position="271"/>
    </location>
</feature>
<dbReference type="InterPro" id="IPR035906">
    <property type="entry name" value="MetI-like_sf"/>
</dbReference>
<keyword evidence="3" id="KW-1003">Cell membrane</keyword>
<gene>
    <name evidence="9" type="ORF">BAN_0081900</name>
</gene>
<dbReference type="PANTHER" id="PTHR30465">
    <property type="entry name" value="INNER MEMBRANE ABC TRANSPORTER"/>
    <property type="match status" value="1"/>
</dbReference>
<name>W5SMB1_BORAN</name>
<protein>
    <submittedName>
        <fullName evidence="9">Oligopeptide transport system permease protein oppB</fullName>
    </submittedName>
</protein>
<feature type="domain" description="ABC transmembrane type-1" evidence="8">
    <location>
        <begin position="109"/>
        <end position="314"/>
    </location>
</feature>